<accession>A0ABZ2KBW5</accession>
<dbReference type="EMBL" id="CP089982">
    <property type="protein sequence ID" value="WXA94580.1"/>
    <property type="molecule type" value="Genomic_DNA"/>
</dbReference>
<evidence type="ECO:0000313" key="2">
    <source>
        <dbReference type="Proteomes" id="UP001379533"/>
    </source>
</evidence>
<gene>
    <name evidence="1" type="ORF">LZC95_50210</name>
</gene>
<name>A0ABZ2KBW5_9BACT</name>
<proteinExistence type="predicted"/>
<sequence>MMAGFADEDEELWSSISLNSVVFENLPVEADGDGIANKLDVKDGEGTDGGVVTPRGSSPRKFSLTLGLWTAEHRRAFEAVLPLIGARAGKTRTQPVVVTYPALNMCGITRAWIERASIPKGDGKGIFELQLECVEALPPKPAAKKTANAAGAKGSGAVADGNRARPADLPVSLLRNDLIPPRVPNIEP</sequence>
<dbReference type="Proteomes" id="UP001379533">
    <property type="component" value="Chromosome"/>
</dbReference>
<dbReference type="RefSeq" id="WP_394845190.1">
    <property type="nucleotide sequence ID" value="NZ_CP089982.1"/>
</dbReference>
<reference evidence="1 2" key="1">
    <citation type="submission" date="2021-12" db="EMBL/GenBank/DDBJ databases">
        <title>Discovery of the Pendulisporaceae a myxobacterial family with distinct sporulation behavior and unique specialized metabolism.</title>
        <authorList>
            <person name="Garcia R."/>
            <person name="Popoff A."/>
            <person name="Bader C.D."/>
            <person name="Loehr J."/>
            <person name="Walesch S."/>
            <person name="Walt C."/>
            <person name="Boldt J."/>
            <person name="Bunk B."/>
            <person name="Haeckl F.J.F.P.J."/>
            <person name="Gunesch A.P."/>
            <person name="Birkelbach J."/>
            <person name="Nuebel U."/>
            <person name="Pietschmann T."/>
            <person name="Bach T."/>
            <person name="Mueller R."/>
        </authorList>
    </citation>
    <scope>NUCLEOTIDE SEQUENCE [LARGE SCALE GENOMIC DNA]</scope>
    <source>
        <strain evidence="1 2">MSr12523</strain>
    </source>
</reference>
<keyword evidence="2" id="KW-1185">Reference proteome</keyword>
<organism evidence="1 2">
    <name type="scientific">Pendulispora brunnea</name>
    <dbReference type="NCBI Taxonomy" id="2905690"/>
    <lineage>
        <taxon>Bacteria</taxon>
        <taxon>Pseudomonadati</taxon>
        <taxon>Myxococcota</taxon>
        <taxon>Myxococcia</taxon>
        <taxon>Myxococcales</taxon>
        <taxon>Sorangiineae</taxon>
        <taxon>Pendulisporaceae</taxon>
        <taxon>Pendulispora</taxon>
    </lineage>
</organism>
<protein>
    <submittedName>
        <fullName evidence="1">Uncharacterized protein</fullName>
    </submittedName>
</protein>
<evidence type="ECO:0000313" key="1">
    <source>
        <dbReference type="EMBL" id="WXA94580.1"/>
    </source>
</evidence>